<name>A0A518INX0_9BACT</name>
<dbReference type="PANTHER" id="PTHR21240:SF28">
    <property type="entry name" value="ISO-OROTATE DECARBOXYLASE (EUROFUNG)"/>
    <property type="match status" value="1"/>
</dbReference>
<dbReference type="GO" id="GO:0019748">
    <property type="term" value="P:secondary metabolic process"/>
    <property type="evidence" value="ECO:0007669"/>
    <property type="project" value="TreeGrafter"/>
</dbReference>
<dbReference type="InterPro" id="IPR032465">
    <property type="entry name" value="ACMSD"/>
</dbReference>
<dbReference type="PANTHER" id="PTHR21240">
    <property type="entry name" value="2-AMINO-3-CARBOXYLMUCONATE-6-SEMIALDEHYDE DECARBOXYLASE"/>
    <property type="match status" value="1"/>
</dbReference>
<keyword evidence="1" id="KW-0456">Lyase</keyword>
<dbReference type="Pfam" id="PF04909">
    <property type="entry name" value="Amidohydro_2"/>
    <property type="match status" value="1"/>
</dbReference>
<sequence>MSLARILSFCCAIGLTTVWWVALVDAQQPATTPVETASPQEQLLMPLDGRDGRELLLRNFRPKSRLRVPENPRDAAKFPVVDVHTHLSYRLKDDPEALDAFVELMDRNNIAVCCSLDGRLGDKLQQHMRYLWTKYRDRFVIYANVDWQGSGDANDPATWACNQPGFVRQTVMQLEAAAEQGVSGLKIFKGFGLGYRGEDRNLLAIDDLRWDPIWEACGRLGLPIIMHVADPAAFFDSIDPQNERWEELSRHPDWSFHGDDFPSREALLEARNRVIERHPKTKFIGAHVANNSEDLETVAAWLDRYPNLSVEFASRIGELGRQPYSARDFIIKYADRVMFGTDGPWPETRIRLYWRFLETRDQYFPYSEKEFPPQGLWQIYGLYLPDDVLRKVYSENAARLIPGVRQRLGS</sequence>
<dbReference type="Gene3D" id="3.20.20.140">
    <property type="entry name" value="Metal-dependent hydrolases"/>
    <property type="match status" value="1"/>
</dbReference>
<keyword evidence="3" id="KW-0378">Hydrolase</keyword>
<gene>
    <name evidence="3" type="ORF">Mal33_07500</name>
</gene>
<accession>A0A518INX0</accession>
<dbReference type="InterPro" id="IPR006680">
    <property type="entry name" value="Amidohydro-rel"/>
</dbReference>
<proteinExistence type="predicted"/>
<evidence type="ECO:0000256" key="1">
    <source>
        <dbReference type="ARBA" id="ARBA00023239"/>
    </source>
</evidence>
<dbReference type="GO" id="GO:0005737">
    <property type="term" value="C:cytoplasm"/>
    <property type="evidence" value="ECO:0007669"/>
    <property type="project" value="TreeGrafter"/>
</dbReference>
<protein>
    <submittedName>
        <fullName evidence="3">Amidohydrolase</fullName>
    </submittedName>
</protein>
<dbReference type="Proteomes" id="UP000316770">
    <property type="component" value="Chromosome"/>
</dbReference>
<dbReference type="EMBL" id="CP036318">
    <property type="protein sequence ID" value="QDV54785.1"/>
    <property type="molecule type" value="Genomic_DNA"/>
</dbReference>
<dbReference type="GO" id="GO:0016831">
    <property type="term" value="F:carboxy-lyase activity"/>
    <property type="evidence" value="ECO:0007669"/>
    <property type="project" value="InterPro"/>
</dbReference>
<keyword evidence="4" id="KW-1185">Reference proteome</keyword>
<evidence type="ECO:0000313" key="4">
    <source>
        <dbReference type="Proteomes" id="UP000316770"/>
    </source>
</evidence>
<reference evidence="3 4" key="1">
    <citation type="submission" date="2019-02" db="EMBL/GenBank/DDBJ databases">
        <title>Deep-cultivation of Planctomycetes and their phenomic and genomic characterization uncovers novel biology.</title>
        <authorList>
            <person name="Wiegand S."/>
            <person name="Jogler M."/>
            <person name="Boedeker C."/>
            <person name="Pinto D."/>
            <person name="Vollmers J."/>
            <person name="Rivas-Marin E."/>
            <person name="Kohn T."/>
            <person name="Peeters S.H."/>
            <person name="Heuer A."/>
            <person name="Rast P."/>
            <person name="Oberbeckmann S."/>
            <person name="Bunk B."/>
            <person name="Jeske O."/>
            <person name="Meyerdierks A."/>
            <person name="Storesund J.E."/>
            <person name="Kallscheuer N."/>
            <person name="Luecker S."/>
            <person name="Lage O.M."/>
            <person name="Pohl T."/>
            <person name="Merkel B.J."/>
            <person name="Hornburger P."/>
            <person name="Mueller R.-W."/>
            <person name="Bruemmer F."/>
            <person name="Labrenz M."/>
            <person name="Spormann A.M."/>
            <person name="Op den Camp H."/>
            <person name="Overmann J."/>
            <person name="Amann R."/>
            <person name="Jetten M.S.M."/>
            <person name="Mascher T."/>
            <person name="Medema M.H."/>
            <person name="Devos D.P."/>
            <person name="Kaster A.-K."/>
            <person name="Ovreas L."/>
            <person name="Rohde M."/>
            <person name="Galperin M.Y."/>
            <person name="Jogler C."/>
        </authorList>
    </citation>
    <scope>NUCLEOTIDE SEQUENCE [LARGE SCALE GENOMIC DNA]</scope>
    <source>
        <strain evidence="3 4">Mal33</strain>
    </source>
</reference>
<evidence type="ECO:0000259" key="2">
    <source>
        <dbReference type="Pfam" id="PF04909"/>
    </source>
</evidence>
<organism evidence="3 4">
    <name type="scientific">Rosistilla oblonga</name>
    <dbReference type="NCBI Taxonomy" id="2527990"/>
    <lineage>
        <taxon>Bacteria</taxon>
        <taxon>Pseudomonadati</taxon>
        <taxon>Planctomycetota</taxon>
        <taxon>Planctomycetia</taxon>
        <taxon>Pirellulales</taxon>
        <taxon>Pirellulaceae</taxon>
        <taxon>Rosistilla</taxon>
    </lineage>
</organism>
<evidence type="ECO:0000313" key="3">
    <source>
        <dbReference type="EMBL" id="QDV54785.1"/>
    </source>
</evidence>
<feature type="domain" description="Amidohydrolase-related" evidence="2">
    <location>
        <begin position="81"/>
        <end position="401"/>
    </location>
</feature>
<dbReference type="AlphaFoldDB" id="A0A518INX0"/>
<dbReference type="InterPro" id="IPR032466">
    <property type="entry name" value="Metal_Hydrolase"/>
</dbReference>
<dbReference type="SUPFAM" id="SSF51556">
    <property type="entry name" value="Metallo-dependent hydrolases"/>
    <property type="match status" value="1"/>
</dbReference>
<dbReference type="GO" id="GO:0016787">
    <property type="term" value="F:hydrolase activity"/>
    <property type="evidence" value="ECO:0007669"/>
    <property type="project" value="UniProtKB-KW"/>
</dbReference>